<evidence type="ECO:0000256" key="3">
    <source>
        <dbReference type="ARBA" id="ARBA00022729"/>
    </source>
</evidence>
<dbReference type="InterPro" id="IPR006311">
    <property type="entry name" value="TAT_signal"/>
</dbReference>
<dbReference type="PANTHER" id="PTHR30290:SF9">
    <property type="entry name" value="OLIGOPEPTIDE-BINDING PROTEIN APPA"/>
    <property type="match status" value="1"/>
</dbReference>
<dbReference type="CDD" id="cd08492">
    <property type="entry name" value="PBP2_NikA_DppA_OppA_like_15"/>
    <property type="match status" value="1"/>
</dbReference>
<evidence type="ECO:0000256" key="2">
    <source>
        <dbReference type="ARBA" id="ARBA00022448"/>
    </source>
</evidence>
<dbReference type="GO" id="GO:0043190">
    <property type="term" value="C:ATP-binding cassette (ABC) transporter complex"/>
    <property type="evidence" value="ECO:0007669"/>
    <property type="project" value="InterPro"/>
</dbReference>
<dbReference type="PIRSF" id="PIRSF002741">
    <property type="entry name" value="MppA"/>
    <property type="match status" value="1"/>
</dbReference>
<evidence type="ECO:0000256" key="1">
    <source>
        <dbReference type="ARBA" id="ARBA00005695"/>
    </source>
</evidence>
<dbReference type="Proteomes" id="UP001165378">
    <property type="component" value="Unassembled WGS sequence"/>
</dbReference>
<dbReference type="GO" id="GO:0042597">
    <property type="term" value="C:periplasmic space"/>
    <property type="evidence" value="ECO:0007669"/>
    <property type="project" value="UniProtKB-ARBA"/>
</dbReference>
<dbReference type="AlphaFoldDB" id="A0AA41PZI5"/>
<dbReference type="PANTHER" id="PTHR30290">
    <property type="entry name" value="PERIPLASMIC BINDING COMPONENT OF ABC TRANSPORTER"/>
    <property type="match status" value="1"/>
</dbReference>
<dbReference type="Gene3D" id="3.10.105.10">
    <property type="entry name" value="Dipeptide-binding Protein, Domain 3"/>
    <property type="match status" value="1"/>
</dbReference>
<gene>
    <name evidence="6" type="ORF">LZ495_16275</name>
</gene>
<dbReference type="SUPFAM" id="SSF53850">
    <property type="entry name" value="Periplasmic binding protein-like II"/>
    <property type="match status" value="1"/>
</dbReference>
<reference evidence="6" key="1">
    <citation type="submission" date="2022-01" db="EMBL/GenBank/DDBJ databases">
        <title>Genome-Based Taxonomic Classification of the Phylum Actinobacteria.</title>
        <authorList>
            <person name="Gao Y."/>
        </authorList>
    </citation>
    <scope>NUCLEOTIDE SEQUENCE</scope>
    <source>
        <strain evidence="6">KLBMP 8922</strain>
    </source>
</reference>
<dbReference type="EMBL" id="JAKFHA010000008">
    <property type="protein sequence ID" value="MCF2528760.1"/>
    <property type="molecule type" value="Genomic_DNA"/>
</dbReference>
<sequence length="548" mass="57826">MLVPRRTRLLAHLPGRRRAVAAGAAALALAATAACSGADPAGNTAADAGPPVSGGTLSFALAIDPTCLDPQQYGLNASLNIGRQLVDSLTDQDPATGEIKPWLAQSWEVNPQATAFTFKLRPGVTFSDGTPVDAAAVKANFDTVATLGAKAVIASGYLVGYQGATVVDPSTVRIEFKAPSAQFLQATATVSLGLLSTATLAKTPEERCLGALVGSGPFVFGSYKANQSVEITRRAGYAWGSPLWTKSGEAYLDKVVYKIIPESGVRAGALESGQVDAISDIQPQDEARFATGYRVVTRPNPGFVFALQPNAARPVLDDERVRQAIQKAVDRPELSKTVLSPLYKPATSVLAAVTPGYTDLSAALAYDPEGAKRILDAAGWVPGADGIRAKDGRKLSLDVVFGSAFNASQSVLELVQQQLKRVGVDLRLRKLAIGDQNNVIAAGDFDFTYYNVTRADPDVLRVIFGTQGTNRGRLPAGPQDTALTQQAQLVDPAARAAQVAEAQRQLVDRGYAIPLFELAQVHGFSAKVQGVTLDASSRLTFHDTWIKG</sequence>
<accession>A0AA41PZI5</accession>
<dbReference type="PROSITE" id="PS51257">
    <property type="entry name" value="PROKAR_LIPOPROTEIN"/>
    <property type="match status" value="1"/>
</dbReference>
<evidence type="ECO:0000313" key="6">
    <source>
        <dbReference type="EMBL" id="MCF2528760.1"/>
    </source>
</evidence>
<name>A0AA41PZI5_9ACTN</name>
<evidence type="ECO:0000256" key="4">
    <source>
        <dbReference type="SAM" id="SignalP"/>
    </source>
</evidence>
<dbReference type="Pfam" id="PF00496">
    <property type="entry name" value="SBP_bac_5"/>
    <property type="match status" value="1"/>
</dbReference>
<dbReference type="InterPro" id="IPR039424">
    <property type="entry name" value="SBP_5"/>
</dbReference>
<dbReference type="InterPro" id="IPR030678">
    <property type="entry name" value="Peptide/Ni-bd"/>
</dbReference>
<dbReference type="InterPro" id="IPR000914">
    <property type="entry name" value="SBP_5_dom"/>
</dbReference>
<organism evidence="6 7">
    <name type="scientific">Yinghuangia soli</name>
    <dbReference type="NCBI Taxonomy" id="2908204"/>
    <lineage>
        <taxon>Bacteria</taxon>
        <taxon>Bacillati</taxon>
        <taxon>Actinomycetota</taxon>
        <taxon>Actinomycetes</taxon>
        <taxon>Kitasatosporales</taxon>
        <taxon>Streptomycetaceae</taxon>
        <taxon>Yinghuangia</taxon>
    </lineage>
</organism>
<evidence type="ECO:0000259" key="5">
    <source>
        <dbReference type="Pfam" id="PF00496"/>
    </source>
</evidence>
<feature type="domain" description="Solute-binding protein family 5" evidence="5">
    <location>
        <begin position="98"/>
        <end position="458"/>
    </location>
</feature>
<protein>
    <submittedName>
        <fullName evidence="6">ABC transporter substrate-binding protein</fullName>
    </submittedName>
</protein>
<proteinExistence type="inferred from homology"/>
<keyword evidence="2" id="KW-0813">Transport</keyword>
<dbReference type="GO" id="GO:0015833">
    <property type="term" value="P:peptide transport"/>
    <property type="evidence" value="ECO:0007669"/>
    <property type="project" value="TreeGrafter"/>
</dbReference>
<keyword evidence="7" id="KW-1185">Reference proteome</keyword>
<keyword evidence="3 4" id="KW-0732">Signal</keyword>
<feature type="chain" id="PRO_5041449870" evidence="4">
    <location>
        <begin position="34"/>
        <end position="548"/>
    </location>
</feature>
<comment type="caution">
    <text evidence="6">The sequence shown here is derived from an EMBL/GenBank/DDBJ whole genome shotgun (WGS) entry which is preliminary data.</text>
</comment>
<dbReference type="RefSeq" id="WP_235052927.1">
    <property type="nucleotide sequence ID" value="NZ_JAKFHA010000008.1"/>
</dbReference>
<dbReference type="GO" id="GO:1904680">
    <property type="term" value="F:peptide transmembrane transporter activity"/>
    <property type="evidence" value="ECO:0007669"/>
    <property type="project" value="TreeGrafter"/>
</dbReference>
<dbReference type="Gene3D" id="3.40.190.10">
    <property type="entry name" value="Periplasmic binding protein-like II"/>
    <property type="match status" value="1"/>
</dbReference>
<comment type="similarity">
    <text evidence="1">Belongs to the bacterial solute-binding protein 5 family.</text>
</comment>
<evidence type="ECO:0000313" key="7">
    <source>
        <dbReference type="Proteomes" id="UP001165378"/>
    </source>
</evidence>
<dbReference type="PROSITE" id="PS51318">
    <property type="entry name" value="TAT"/>
    <property type="match status" value="1"/>
</dbReference>
<feature type="signal peptide" evidence="4">
    <location>
        <begin position="1"/>
        <end position="33"/>
    </location>
</feature>